<evidence type="ECO:0000256" key="2">
    <source>
        <dbReference type="ARBA" id="ARBA00022676"/>
    </source>
</evidence>
<reference evidence="7" key="1">
    <citation type="submission" date="2018-05" db="EMBL/GenBank/DDBJ databases">
        <authorList>
            <person name="Lanie J.A."/>
            <person name="Ng W.-L."/>
            <person name="Kazmierczak K.M."/>
            <person name="Andrzejewski T.M."/>
            <person name="Davidsen T.M."/>
            <person name="Wayne K.J."/>
            <person name="Tettelin H."/>
            <person name="Glass J.I."/>
            <person name="Rusch D."/>
            <person name="Podicherti R."/>
            <person name="Tsui H.-C.T."/>
            <person name="Winkler M.E."/>
        </authorList>
    </citation>
    <scope>NUCLEOTIDE SEQUENCE</scope>
</reference>
<dbReference type="EMBL" id="UINC01080754">
    <property type="protein sequence ID" value="SVC23990.1"/>
    <property type="molecule type" value="Genomic_DNA"/>
</dbReference>
<name>A0A382KHL4_9ZZZZ</name>
<keyword evidence="4" id="KW-0677">Repeat</keyword>
<evidence type="ECO:0000256" key="1">
    <source>
        <dbReference type="ARBA" id="ARBA00004922"/>
    </source>
</evidence>
<gene>
    <name evidence="7" type="ORF">METZ01_LOCUS276844</name>
</gene>
<keyword evidence="5" id="KW-0802">TPR repeat</keyword>
<dbReference type="PANTHER" id="PTHR44835:SF1">
    <property type="entry name" value="PROTEIN O-GLCNAC TRANSFERASE"/>
    <property type="match status" value="1"/>
</dbReference>
<keyword evidence="2" id="KW-0328">Glycosyltransferase</keyword>
<feature type="domain" description="O-GlcNAc transferase C-terminal" evidence="6">
    <location>
        <begin position="13"/>
        <end position="168"/>
    </location>
</feature>
<evidence type="ECO:0000256" key="3">
    <source>
        <dbReference type="ARBA" id="ARBA00022679"/>
    </source>
</evidence>
<dbReference type="InterPro" id="IPR051939">
    <property type="entry name" value="Glycosyltr_41/O-GlcNAc_trsf"/>
</dbReference>
<accession>A0A382KHL4</accession>
<dbReference type="Pfam" id="PF13844">
    <property type="entry name" value="Glyco_transf_41"/>
    <property type="match status" value="2"/>
</dbReference>
<evidence type="ECO:0000259" key="6">
    <source>
        <dbReference type="Pfam" id="PF13844"/>
    </source>
</evidence>
<proteinExistence type="predicted"/>
<comment type="pathway">
    <text evidence="1">Protein modification; protein glycosylation.</text>
</comment>
<dbReference type="InterPro" id="IPR029489">
    <property type="entry name" value="OGT/SEC/SPY_C"/>
</dbReference>
<keyword evidence="3" id="KW-0808">Transferase</keyword>
<evidence type="ECO:0000313" key="7">
    <source>
        <dbReference type="EMBL" id="SVC23990.1"/>
    </source>
</evidence>
<dbReference type="GO" id="GO:0016757">
    <property type="term" value="F:glycosyltransferase activity"/>
    <property type="evidence" value="ECO:0007669"/>
    <property type="project" value="UniProtKB-KW"/>
</dbReference>
<organism evidence="7">
    <name type="scientific">marine metagenome</name>
    <dbReference type="NCBI Taxonomy" id="408172"/>
    <lineage>
        <taxon>unclassified sequences</taxon>
        <taxon>metagenomes</taxon>
        <taxon>ecological metagenomes</taxon>
    </lineage>
</organism>
<evidence type="ECO:0000256" key="5">
    <source>
        <dbReference type="ARBA" id="ARBA00022803"/>
    </source>
</evidence>
<dbReference type="Gene3D" id="3.40.50.11380">
    <property type="match status" value="1"/>
</dbReference>
<dbReference type="Gene3D" id="3.40.50.2000">
    <property type="entry name" value="Glycogen Phosphorylase B"/>
    <property type="match status" value="1"/>
</dbReference>
<feature type="domain" description="O-GlcNAc transferase C-terminal" evidence="6">
    <location>
        <begin position="190"/>
        <end position="356"/>
    </location>
</feature>
<protein>
    <recommendedName>
        <fullName evidence="6">O-GlcNAc transferase C-terminal domain-containing protein</fullName>
    </recommendedName>
</protein>
<dbReference type="PANTHER" id="PTHR44835">
    <property type="entry name" value="UDP-N-ACETYLGLUCOSAMINE--PEPTIDE N-ACETYLGLUCOSAMINYLTRANSFERASE SPINDLY-RELATED"/>
    <property type="match status" value="1"/>
</dbReference>
<evidence type="ECO:0000256" key="4">
    <source>
        <dbReference type="ARBA" id="ARBA00022737"/>
    </source>
</evidence>
<dbReference type="AlphaFoldDB" id="A0A382KHL4"/>
<sequence length="357" mass="41788">MVERLTNHIYPQFYKKRKKNRASKYIKIGFVSAFFRNHSVSKSRKNWILKLDQKKFKIYIYYPENRFDQITDLIKKHADHFINDTNIDQLIHRISEDSLDVLFYLDIGMNPMMQILGSLRLAPVQCNTWGHPVTSGLKNIDYFFSSKLMEKKGSQKHYSEKLINLPGIGIDYNHADLTNIKKPNILNKSNKTVFLNLQSLFKLLPQDDHIYLEILKKLPNSCFWFLQGRDDSITSVFKERISKLFQKKGISFEKYSYFHPRCQHNEFLGFIEQSDIILDSINWSGCNSSLEAISLNKPIVTLPSACMRGRHTYSFLKVLNIEETIANTKKEYVKIAVKLANDNNFKNSVINKIKKNK</sequence>
<feature type="non-terminal residue" evidence="7">
    <location>
        <position position="357"/>
    </location>
</feature>